<dbReference type="RefSeq" id="WP_194702674.1">
    <property type="nucleotide sequence ID" value="NZ_JADKNH010000009.1"/>
</dbReference>
<organism evidence="2 3">
    <name type="scientific">Fusibacter ferrireducens</name>
    <dbReference type="NCBI Taxonomy" id="2785058"/>
    <lineage>
        <taxon>Bacteria</taxon>
        <taxon>Bacillati</taxon>
        <taxon>Bacillota</taxon>
        <taxon>Clostridia</taxon>
        <taxon>Eubacteriales</taxon>
        <taxon>Eubacteriales Family XII. Incertae Sedis</taxon>
        <taxon>Fusibacter</taxon>
    </lineage>
</organism>
<keyword evidence="3" id="KW-1185">Reference proteome</keyword>
<evidence type="ECO:0000313" key="2">
    <source>
        <dbReference type="EMBL" id="MBF4694436.1"/>
    </source>
</evidence>
<feature type="transmembrane region" description="Helical" evidence="1">
    <location>
        <begin position="12"/>
        <end position="29"/>
    </location>
</feature>
<proteinExistence type="predicted"/>
<feature type="transmembrane region" description="Helical" evidence="1">
    <location>
        <begin position="35"/>
        <end position="56"/>
    </location>
</feature>
<comment type="caution">
    <text evidence="2">The sequence shown here is derived from an EMBL/GenBank/DDBJ whole genome shotgun (WGS) entry which is preliminary data.</text>
</comment>
<keyword evidence="1" id="KW-1133">Transmembrane helix</keyword>
<gene>
    <name evidence="2" type="ORF">ISU02_15100</name>
</gene>
<feature type="transmembrane region" description="Helical" evidence="1">
    <location>
        <begin position="104"/>
        <end position="124"/>
    </location>
</feature>
<evidence type="ECO:0000313" key="3">
    <source>
        <dbReference type="Proteomes" id="UP000614200"/>
    </source>
</evidence>
<keyword evidence="1" id="KW-0472">Membrane</keyword>
<dbReference type="EMBL" id="JADKNH010000009">
    <property type="protein sequence ID" value="MBF4694436.1"/>
    <property type="molecule type" value="Genomic_DNA"/>
</dbReference>
<reference evidence="2 3" key="1">
    <citation type="submission" date="2020-11" db="EMBL/GenBank/DDBJ databases">
        <title>Fusibacter basophilias sp. nov.</title>
        <authorList>
            <person name="Qiu D."/>
        </authorList>
    </citation>
    <scope>NUCLEOTIDE SEQUENCE [LARGE SCALE GENOMIC DNA]</scope>
    <source>
        <strain evidence="2 3">Q10-2</strain>
    </source>
</reference>
<protein>
    <submittedName>
        <fullName evidence="2">DUF3899 domain-containing protein</fullName>
    </submittedName>
</protein>
<sequence length="125" mass="14009">MKSGVASRTVKWIGVTVLISLFYGLFVSGDSAHVAVSNLSFMGAIIFMIIGCFRITQAFRFYDLLSFGVKKLWEIINTLHYQKSDSKVGEYYQYYSSQTYDKPIAEFIAAGGILLLFSFVTGVMI</sequence>
<name>A0ABR9ZVE9_9FIRM</name>
<accession>A0ABR9ZVE9</accession>
<keyword evidence="1" id="KW-0812">Transmembrane</keyword>
<evidence type="ECO:0000256" key="1">
    <source>
        <dbReference type="SAM" id="Phobius"/>
    </source>
</evidence>
<dbReference type="Proteomes" id="UP000614200">
    <property type="component" value="Unassembled WGS sequence"/>
</dbReference>